<evidence type="ECO:0000313" key="1">
    <source>
        <dbReference type="Proteomes" id="UP000087171"/>
    </source>
</evidence>
<proteinExistence type="predicted"/>
<name>A0A3Q7XSI5_CICAR</name>
<organism evidence="1 2">
    <name type="scientific">Cicer arietinum</name>
    <name type="common">Chickpea</name>
    <name type="synonym">Garbanzo</name>
    <dbReference type="NCBI Taxonomy" id="3827"/>
    <lineage>
        <taxon>Eukaryota</taxon>
        <taxon>Viridiplantae</taxon>
        <taxon>Streptophyta</taxon>
        <taxon>Embryophyta</taxon>
        <taxon>Tracheophyta</taxon>
        <taxon>Spermatophyta</taxon>
        <taxon>Magnoliopsida</taxon>
        <taxon>eudicotyledons</taxon>
        <taxon>Gunneridae</taxon>
        <taxon>Pentapetalae</taxon>
        <taxon>rosids</taxon>
        <taxon>fabids</taxon>
        <taxon>Fabales</taxon>
        <taxon>Fabaceae</taxon>
        <taxon>Papilionoideae</taxon>
        <taxon>50 kb inversion clade</taxon>
        <taxon>NPAAA clade</taxon>
        <taxon>Hologalegina</taxon>
        <taxon>IRL clade</taxon>
        <taxon>Cicereae</taxon>
        <taxon>Cicer</taxon>
    </lineage>
</organism>
<dbReference type="OrthoDB" id="2016681at2759"/>
<protein>
    <submittedName>
        <fullName evidence="2">Uncharacterized protein LOC101496958 isoform X1</fullName>
    </submittedName>
</protein>
<dbReference type="Proteomes" id="UP000087171">
    <property type="component" value="Unplaced"/>
</dbReference>
<dbReference type="GeneID" id="101496958"/>
<gene>
    <name evidence="2" type="primary">LOC101496958</name>
</gene>
<dbReference type="RefSeq" id="XP_027186811.1">
    <property type="nucleotide sequence ID" value="XM_027331010.1"/>
</dbReference>
<sequence length="114" mass="12989">MSHISVCRCNGSVAPPVSFIQAPLKRIIQLRQSTVTTSASKFGGFSLNSIFKGCKNCEGRGAIQCPGCKMLRLPRIWTSQLPQLWKGRIDPRTKRRKIRKLQNNQVFYEHMEKV</sequence>
<accession>A0A3Q7XSI5</accession>
<dbReference type="AlphaFoldDB" id="A0A3Q7XSI5"/>
<evidence type="ECO:0000313" key="2">
    <source>
        <dbReference type="RefSeq" id="XP_027186811.1"/>
    </source>
</evidence>
<keyword evidence="1" id="KW-1185">Reference proteome</keyword>
<reference evidence="2" key="1">
    <citation type="submission" date="2025-08" db="UniProtKB">
        <authorList>
            <consortium name="RefSeq"/>
        </authorList>
    </citation>
    <scope>IDENTIFICATION</scope>
    <source>
        <tissue evidence="2">Etiolated seedlings</tissue>
    </source>
</reference>